<evidence type="ECO:0000256" key="6">
    <source>
        <dbReference type="ARBA" id="ARBA00022989"/>
    </source>
</evidence>
<keyword evidence="10" id="KW-1185">Reference proteome</keyword>
<keyword evidence="6 8" id="KW-1133">Transmembrane helix</keyword>
<keyword evidence="4 8" id="KW-0812">Transmembrane</keyword>
<keyword evidence="5" id="KW-0133">Cell shape</keyword>
<feature type="transmembrane region" description="Helical" evidence="8">
    <location>
        <begin position="70"/>
        <end position="94"/>
    </location>
</feature>
<evidence type="ECO:0000256" key="8">
    <source>
        <dbReference type="SAM" id="Phobius"/>
    </source>
</evidence>
<evidence type="ECO:0000256" key="7">
    <source>
        <dbReference type="ARBA" id="ARBA00023136"/>
    </source>
</evidence>
<comment type="caution">
    <text evidence="9">The sequence shown here is derived from an EMBL/GenBank/DDBJ whole genome shotgun (WGS) entry which is preliminary data.</text>
</comment>
<accession>A0A4Z0YH79</accession>
<gene>
    <name evidence="9" type="ORF">CAGA_10800</name>
</gene>
<dbReference type="GO" id="GO:0008360">
    <property type="term" value="P:regulation of cell shape"/>
    <property type="evidence" value="ECO:0007669"/>
    <property type="project" value="UniProtKB-KW"/>
</dbReference>
<evidence type="ECO:0000256" key="1">
    <source>
        <dbReference type="ARBA" id="ARBA00004651"/>
    </source>
</evidence>
<dbReference type="NCBIfam" id="TIGR03426">
    <property type="entry name" value="shape_MreD"/>
    <property type="match status" value="1"/>
</dbReference>
<evidence type="ECO:0000256" key="5">
    <source>
        <dbReference type="ARBA" id="ARBA00022960"/>
    </source>
</evidence>
<keyword evidence="7 8" id="KW-0472">Membrane</keyword>
<dbReference type="InterPro" id="IPR007227">
    <property type="entry name" value="Cell_shape_determining_MreD"/>
</dbReference>
<dbReference type="Proteomes" id="UP000297714">
    <property type="component" value="Unassembled WGS sequence"/>
</dbReference>
<proteinExistence type="inferred from homology"/>
<dbReference type="RefSeq" id="WP_135658559.1">
    <property type="nucleotide sequence ID" value="NZ_JAJUFJ010000006.1"/>
</dbReference>
<feature type="transmembrane region" description="Helical" evidence="8">
    <location>
        <begin position="6"/>
        <end position="22"/>
    </location>
</feature>
<evidence type="ECO:0000256" key="4">
    <source>
        <dbReference type="ARBA" id="ARBA00022692"/>
    </source>
</evidence>
<evidence type="ECO:0000313" key="9">
    <source>
        <dbReference type="EMBL" id="TGJ77006.1"/>
    </source>
</evidence>
<sequence>MQKMKVIRYFAYTIELLVLFIVQETPGLLPNLFGARPVLLIPAVLSISLFENEAAGMSFGLLAGLLIDFGGGGVLGFHALLLCAACYAIGLFAADLIQTNFLTAMLTAVIVTGALVVLHWVFFYLLFNYEYAGYAFTAHYIPRFCYTIAIMPVTYFFNRALAIQIREKEE</sequence>
<feature type="transmembrane region" description="Helical" evidence="8">
    <location>
        <begin position="139"/>
        <end position="158"/>
    </location>
</feature>
<reference evidence="9 10" key="1">
    <citation type="submission" date="2019-04" db="EMBL/GenBank/DDBJ databases">
        <authorList>
            <person name="Poehlein A."/>
            <person name="Bengelsdorf F.R."/>
            <person name="Duerre P."/>
            <person name="Daniel R."/>
        </authorList>
    </citation>
    <scope>NUCLEOTIDE SEQUENCE [LARGE SCALE GENOMIC DNA]</scope>
    <source>
        <strain evidence="9 10">BS-1</strain>
    </source>
</reference>
<organism evidence="9 10">
    <name type="scientific">Caproiciproducens galactitolivorans</name>
    <dbReference type="NCBI Taxonomy" id="642589"/>
    <lineage>
        <taxon>Bacteria</taxon>
        <taxon>Bacillati</taxon>
        <taxon>Bacillota</taxon>
        <taxon>Clostridia</taxon>
        <taxon>Eubacteriales</taxon>
        <taxon>Acutalibacteraceae</taxon>
        <taxon>Caproiciproducens</taxon>
    </lineage>
</organism>
<feature type="transmembrane region" description="Helical" evidence="8">
    <location>
        <begin position="101"/>
        <end position="127"/>
    </location>
</feature>
<name>A0A4Z0YH79_9FIRM</name>
<keyword evidence="3" id="KW-1003">Cell membrane</keyword>
<comment type="subcellular location">
    <subcellularLocation>
        <location evidence="1">Cell membrane</location>
        <topology evidence="1">Multi-pass membrane protein</topology>
    </subcellularLocation>
</comment>
<dbReference type="OrthoDB" id="1849667at2"/>
<evidence type="ECO:0000256" key="2">
    <source>
        <dbReference type="ARBA" id="ARBA00007776"/>
    </source>
</evidence>
<dbReference type="GO" id="GO:0005886">
    <property type="term" value="C:plasma membrane"/>
    <property type="evidence" value="ECO:0007669"/>
    <property type="project" value="UniProtKB-SubCell"/>
</dbReference>
<dbReference type="AlphaFoldDB" id="A0A4Z0YH79"/>
<protein>
    <submittedName>
        <fullName evidence="9">Rod shape-determining protein MreD</fullName>
    </submittedName>
</protein>
<evidence type="ECO:0000256" key="3">
    <source>
        <dbReference type="ARBA" id="ARBA00022475"/>
    </source>
</evidence>
<evidence type="ECO:0000313" key="10">
    <source>
        <dbReference type="Proteomes" id="UP000297714"/>
    </source>
</evidence>
<dbReference type="Pfam" id="PF04093">
    <property type="entry name" value="MreD"/>
    <property type="match status" value="1"/>
</dbReference>
<dbReference type="EMBL" id="SRMQ01000003">
    <property type="protein sequence ID" value="TGJ77006.1"/>
    <property type="molecule type" value="Genomic_DNA"/>
</dbReference>
<comment type="similarity">
    <text evidence="2">Belongs to the MreD family.</text>
</comment>